<dbReference type="PANTHER" id="PTHR28254">
    <property type="entry name" value="CYTOCHROME B-C1 COMPLEX SUBUNIT 10"/>
    <property type="match status" value="1"/>
</dbReference>
<dbReference type="GO" id="GO:0006122">
    <property type="term" value="P:mitochondrial electron transport, ubiquinol to cytochrome c"/>
    <property type="evidence" value="ECO:0007669"/>
    <property type="project" value="InterPro"/>
</dbReference>
<evidence type="ECO:0000313" key="2">
    <source>
        <dbReference type="Proteomes" id="UP000886523"/>
    </source>
</evidence>
<gene>
    <name evidence="1" type="ORF">BS47DRAFT_1357651</name>
</gene>
<dbReference type="OrthoDB" id="2391627at2759"/>
<keyword evidence="2" id="KW-1185">Reference proteome</keyword>
<dbReference type="Proteomes" id="UP000886523">
    <property type="component" value="Unassembled WGS sequence"/>
</dbReference>
<evidence type="ECO:0000313" key="1">
    <source>
        <dbReference type="EMBL" id="KAF9520149.1"/>
    </source>
</evidence>
<dbReference type="PANTHER" id="PTHR28254:SF1">
    <property type="entry name" value="CYTOCHROME B-C1 COMPLEX SUBUNIT 10, MITOCHONDRIAL"/>
    <property type="match status" value="1"/>
</dbReference>
<comment type="caution">
    <text evidence="1">The sequence shown here is derived from an EMBL/GenBank/DDBJ whole genome shotgun (WGS) entry which is preliminary data.</text>
</comment>
<protein>
    <submittedName>
        <fullName evidence="1">Uncharacterized protein</fullName>
    </submittedName>
</protein>
<organism evidence="1 2">
    <name type="scientific">Hydnum rufescens UP504</name>
    <dbReference type="NCBI Taxonomy" id="1448309"/>
    <lineage>
        <taxon>Eukaryota</taxon>
        <taxon>Fungi</taxon>
        <taxon>Dikarya</taxon>
        <taxon>Basidiomycota</taxon>
        <taxon>Agaricomycotina</taxon>
        <taxon>Agaricomycetes</taxon>
        <taxon>Cantharellales</taxon>
        <taxon>Hydnaceae</taxon>
        <taxon>Hydnum</taxon>
    </lineage>
</organism>
<dbReference type="AlphaFoldDB" id="A0A9P6E1V3"/>
<dbReference type="EMBL" id="MU128913">
    <property type="protein sequence ID" value="KAF9520149.1"/>
    <property type="molecule type" value="Genomic_DNA"/>
</dbReference>
<accession>A0A9P6E1V3</accession>
<sequence length="134" mass="15124">MSPHTSKSGSLFMSSGICRAAYPFMHELKMEVALSRDECRQIPVYSPLFAAIATRREKSYTMRYTLRAQPHVLHITPQIFRRWVPSLGLWGVGAGAAVAYLMSDVPLFRTDVLNKLPIVKSYFIDDTPASDKPF</sequence>
<proteinExistence type="predicted"/>
<dbReference type="InterPro" id="IPR019182">
    <property type="entry name" value="Cytochrome_b-c1_su10_fun"/>
</dbReference>
<reference evidence="1" key="1">
    <citation type="journal article" date="2020" name="Nat. Commun.">
        <title>Large-scale genome sequencing of mycorrhizal fungi provides insights into the early evolution of symbiotic traits.</title>
        <authorList>
            <person name="Miyauchi S."/>
            <person name="Kiss E."/>
            <person name="Kuo A."/>
            <person name="Drula E."/>
            <person name="Kohler A."/>
            <person name="Sanchez-Garcia M."/>
            <person name="Morin E."/>
            <person name="Andreopoulos B."/>
            <person name="Barry K.W."/>
            <person name="Bonito G."/>
            <person name="Buee M."/>
            <person name="Carver A."/>
            <person name="Chen C."/>
            <person name="Cichocki N."/>
            <person name="Clum A."/>
            <person name="Culley D."/>
            <person name="Crous P.W."/>
            <person name="Fauchery L."/>
            <person name="Girlanda M."/>
            <person name="Hayes R.D."/>
            <person name="Keri Z."/>
            <person name="LaButti K."/>
            <person name="Lipzen A."/>
            <person name="Lombard V."/>
            <person name="Magnuson J."/>
            <person name="Maillard F."/>
            <person name="Murat C."/>
            <person name="Nolan M."/>
            <person name="Ohm R.A."/>
            <person name="Pangilinan J."/>
            <person name="Pereira M.F."/>
            <person name="Perotto S."/>
            <person name="Peter M."/>
            <person name="Pfister S."/>
            <person name="Riley R."/>
            <person name="Sitrit Y."/>
            <person name="Stielow J.B."/>
            <person name="Szollosi G."/>
            <person name="Zifcakova L."/>
            <person name="Stursova M."/>
            <person name="Spatafora J.W."/>
            <person name="Tedersoo L."/>
            <person name="Vaario L.M."/>
            <person name="Yamada A."/>
            <person name="Yan M."/>
            <person name="Wang P."/>
            <person name="Xu J."/>
            <person name="Bruns T."/>
            <person name="Baldrian P."/>
            <person name="Vilgalys R."/>
            <person name="Dunand C."/>
            <person name="Henrissat B."/>
            <person name="Grigoriev I.V."/>
            <person name="Hibbett D."/>
            <person name="Nagy L.G."/>
            <person name="Martin F.M."/>
        </authorList>
    </citation>
    <scope>NUCLEOTIDE SEQUENCE</scope>
    <source>
        <strain evidence="1">UP504</strain>
    </source>
</reference>
<dbReference type="GO" id="GO:0005739">
    <property type="term" value="C:mitochondrion"/>
    <property type="evidence" value="ECO:0007669"/>
    <property type="project" value="GOC"/>
</dbReference>
<dbReference type="Pfam" id="PF09796">
    <property type="entry name" value="QCR10"/>
    <property type="match status" value="1"/>
</dbReference>
<name>A0A9P6E1V3_9AGAM</name>